<proteinExistence type="predicted"/>
<gene>
    <name evidence="2" type="ORF">MVLG_01460</name>
</gene>
<dbReference type="EnsemblFungi" id="MVLG_01460T0">
    <property type="protein sequence ID" value="MVLG_01460T0"/>
    <property type="gene ID" value="MVLG_01460"/>
</dbReference>
<feature type="compositionally biased region" description="Basic residues" evidence="1">
    <location>
        <begin position="654"/>
        <end position="664"/>
    </location>
</feature>
<dbReference type="OMA" id="HHEREEQ"/>
<dbReference type="OrthoDB" id="2537612at2759"/>
<evidence type="ECO:0000313" key="2">
    <source>
        <dbReference type="EMBL" id="KDE08425.1"/>
    </source>
</evidence>
<feature type="compositionally biased region" description="Basic and acidic residues" evidence="1">
    <location>
        <begin position="381"/>
        <end position="390"/>
    </location>
</feature>
<feature type="compositionally biased region" description="Basic and acidic residues" evidence="1">
    <location>
        <begin position="405"/>
        <end position="432"/>
    </location>
</feature>
<feature type="region of interest" description="Disordered" evidence="1">
    <location>
        <begin position="37"/>
        <end position="173"/>
    </location>
</feature>
<feature type="compositionally biased region" description="Polar residues" evidence="1">
    <location>
        <begin position="491"/>
        <end position="513"/>
    </location>
</feature>
<keyword evidence="4" id="KW-1185">Reference proteome</keyword>
<feature type="compositionally biased region" description="Polar residues" evidence="1">
    <location>
        <begin position="394"/>
        <end position="404"/>
    </location>
</feature>
<dbReference type="HOGENOM" id="CLU_413430_0_0_1"/>
<dbReference type="AlphaFoldDB" id="U5H270"/>
<feature type="compositionally biased region" description="Polar residues" evidence="1">
    <location>
        <begin position="39"/>
        <end position="51"/>
    </location>
</feature>
<evidence type="ECO:0000313" key="3">
    <source>
        <dbReference type="EnsemblFungi" id="MVLG_01460T0"/>
    </source>
</evidence>
<dbReference type="Proteomes" id="UP000017200">
    <property type="component" value="Unassembled WGS sequence"/>
</dbReference>
<organism evidence="2">
    <name type="scientific">Microbotryum lychnidis-dioicae (strain p1A1 Lamole / MvSl-1064)</name>
    <name type="common">Anther smut fungus</name>
    <dbReference type="NCBI Taxonomy" id="683840"/>
    <lineage>
        <taxon>Eukaryota</taxon>
        <taxon>Fungi</taxon>
        <taxon>Dikarya</taxon>
        <taxon>Basidiomycota</taxon>
        <taxon>Pucciniomycotina</taxon>
        <taxon>Microbotryomycetes</taxon>
        <taxon>Microbotryales</taxon>
        <taxon>Microbotryaceae</taxon>
        <taxon>Microbotryum</taxon>
    </lineage>
</organism>
<feature type="compositionally biased region" description="Basic and acidic residues" evidence="1">
    <location>
        <begin position="549"/>
        <end position="558"/>
    </location>
</feature>
<evidence type="ECO:0000256" key="1">
    <source>
        <dbReference type="SAM" id="MobiDB-lite"/>
    </source>
</evidence>
<feature type="compositionally biased region" description="Low complexity" evidence="1">
    <location>
        <begin position="470"/>
        <end position="481"/>
    </location>
</feature>
<dbReference type="EMBL" id="GL541650">
    <property type="protein sequence ID" value="KDE08425.1"/>
    <property type="molecule type" value="Genomic_DNA"/>
</dbReference>
<feature type="region of interest" description="Disordered" evidence="1">
    <location>
        <begin position="305"/>
        <end position="638"/>
    </location>
</feature>
<feature type="compositionally biased region" description="Basic and acidic residues" evidence="1">
    <location>
        <begin position="531"/>
        <end position="542"/>
    </location>
</feature>
<name>U5H270_USTV1</name>
<feature type="compositionally biased region" description="Polar residues" evidence="1">
    <location>
        <begin position="433"/>
        <end position="442"/>
    </location>
</feature>
<sequence length="664" mass="70061">MSSTYTRATALQPASPSRFQRVITHVTSRDPFLPCASAMTESVSQSPTSKSPTDHPAAGPSQPSSTEVTLNAPVSASFSSSGDDPQRTARNVPSSDIPRSNPSLPGPSSIHGRDFAAKAPGTTLAGSGESVTSSRSSSNPVSGSGSGSATPNLDSRGHQSNEPGDDDDKFGPSHMSNLIQGFAGMIITLPSLFVEVLTNANSASVKASPSVAQAVSETTQKLAESSSSAVHEGVDTALSTSSNIKDQTVGAFEEATNSAATRTTLGHRLSDWFNWSSPKANEQDATVMMDESEILRAQLEQEIDRSFSGSKDEEISVPQTKMPFNLGSSDEGGDAQPARSESSNLDGRDSSSRGERSDRKGRSTDVVEDSTLSGESVKPSEAPHEDEVRRPSPQHAQRAQGSKQVSEKSDLGEVSRKAKGRDEQRHRGEGHRSSPSKASSAGQLEEAKPLQDFEQSADVQFEGDASSIPASTQHSHAASSTPDKIARPQEVQHNAQGNLAQPDQLSGGLSPSGSVAPALPEHLQSPVGYRPHHEPHHEREEQSTPARSSFDDLKDRFAKFPSTKGSEQESTGVSLALVQQPQQTSVRPDSPPATLSALPGPAGSVGLAADHKQFEQAAPVDLARSEPHGTSSTAEHEDVYEHVALSRSHGGGTLRKKMKKLLHT</sequence>
<feature type="compositionally biased region" description="Polar residues" evidence="1">
    <location>
        <begin position="149"/>
        <end position="162"/>
    </location>
</feature>
<dbReference type="EMBL" id="AEIJ01000136">
    <property type="status" value="NOT_ANNOTATED_CDS"/>
    <property type="molecule type" value="Genomic_DNA"/>
</dbReference>
<feature type="region of interest" description="Disordered" evidence="1">
    <location>
        <begin position="645"/>
        <end position="664"/>
    </location>
</feature>
<feature type="compositionally biased region" description="Basic and acidic residues" evidence="1">
    <location>
        <begin position="305"/>
        <end position="314"/>
    </location>
</feature>
<reference evidence="4" key="1">
    <citation type="submission" date="2010-11" db="EMBL/GenBank/DDBJ databases">
        <title>The genome sequence of Microbotryum violaceum strain p1A1 Lamole.</title>
        <authorList>
            <person name="Cuomo C."/>
            <person name="Perlin M."/>
            <person name="Young S.K."/>
            <person name="Zeng Q."/>
            <person name="Gargeya S."/>
            <person name="Alvarado L."/>
            <person name="Berlin A."/>
            <person name="Chapman S.B."/>
            <person name="Chen Z."/>
            <person name="Freedman E."/>
            <person name="Gellesch M."/>
            <person name="Goldberg J."/>
            <person name="Griggs A."/>
            <person name="Gujja S."/>
            <person name="Heilman E."/>
            <person name="Heiman D."/>
            <person name="Howarth C."/>
            <person name="Mehta T."/>
            <person name="Neiman D."/>
            <person name="Pearson M."/>
            <person name="Roberts A."/>
            <person name="Saif S."/>
            <person name="Shea T."/>
            <person name="Shenoy N."/>
            <person name="Sisk P."/>
            <person name="Stolte C."/>
            <person name="Sykes S."/>
            <person name="White J."/>
            <person name="Yandava C."/>
            <person name="Haas B."/>
            <person name="Nusbaum C."/>
            <person name="Birren B."/>
        </authorList>
    </citation>
    <scope>NUCLEOTIDE SEQUENCE [LARGE SCALE GENOMIC DNA]</scope>
    <source>
        <strain evidence="4">p1A1 Lamole</strain>
    </source>
</reference>
<reference evidence="3" key="4">
    <citation type="submission" date="2015-06" db="UniProtKB">
        <authorList>
            <consortium name="EnsemblFungi"/>
        </authorList>
    </citation>
    <scope>IDENTIFICATION</scope>
</reference>
<feature type="compositionally biased region" description="Low complexity" evidence="1">
    <location>
        <begin position="126"/>
        <end position="143"/>
    </location>
</feature>
<feature type="compositionally biased region" description="Basic and acidic residues" evidence="1">
    <location>
        <begin position="346"/>
        <end position="365"/>
    </location>
</feature>
<evidence type="ECO:0000313" key="4">
    <source>
        <dbReference type="Proteomes" id="UP000017200"/>
    </source>
</evidence>
<feature type="compositionally biased region" description="Polar residues" evidence="1">
    <location>
        <begin position="563"/>
        <end position="587"/>
    </location>
</feature>
<protein>
    <submittedName>
        <fullName evidence="2 3">Uncharacterized protein</fullName>
    </submittedName>
</protein>
<feature type="compositionally biased region" description="Polar residues" evidence="1">
    <location>
        <begin position="61"/>
        <end position="103"/>
    </location>
</feature>
<reference evidence="2 4" key="3">
    <citation type="journal article" date="2015" name="BMC Genomics">
        <title>Sex and parasites: genomic and transcriptomic analysis of Microbotryum lychnidis-dioicae, the biotrophic and plant-castrating anther smut fungus.</title>
        <authorList>
            <person name="Perlin M.H."/>
            <person name="Amselem J."/>
            <person name="Fontanillas E."/>
            <person name="Toh S.S."/>
            <person name="Chen Z."/>
            <person name="Goldberg J."/>
            <person name="Duplessis S."/>
            <person name="Henrissat B."/>
            <person name="Young S."/>
            <person name="Zeng Q."/>
            <person name="Aguileta G."/>
            <person name="Petit E."/>
            <person name="Badouin H."/>
            <person name="Andrews J."/>
            <person name="Razeeq D."/>
            <person name="Gabaldon T."/>
            <person name="Quesneville H."/>
            <person name="Giraud T."/>
            <person name="Hood M.E."/>
            <person name="Schultz D.J."/>
            <person name="Cuomo C.A."/>
        </authorList>
    </citation>
    <scope>NUCLEOTIDE SEQUENCE [LARGE SCALE GENOMIC DNA]</scope>
    <source>
        <strain evidence="4">p1A1 Lamole</strain>
        <strain evidence="2">P1A1 Lamole</strain>
    </source>
</reference>
<dbReference type="InParanoid" id="U5H270"/>
<reference evidence="2" key="2">
    <citation type="submission" date="2010-11" db="EMBL/GenBank/DDBJ databases">
        <authorList>
            <consortium name="The Broad Institute Genome Sequencing Platform"/>
            <person name="Earl A."/>
            <person name="Ward D."/>
            <person name="Feldgarden M."/>
            <person name="Gevers D."/>
            <person name="Butler R."/>
            <person name="Young S.K."/>
            <person name="Zeng Q."/>
            <person name="Gargeya S."/>
            <person name="Fitzgerald M."/>
            <person name="Haas B."/>
            <person name="Abouelleil A."/>
            <person name="Alvarado L."/>
            <person name="Arachchi H.M."/>
            <person name="Berlin A."/>
            <person name="Brown A."/>
            <person name="Chapman S.B."/>
            <person name="Chen Z."/>
            <person name="Dunbar C."/>
            <person name="Freedman E."/>
            <person name="Gearin G."/>
            <person name="Gellesch M."/>
            <person name="Goldberg J."/>
            <person name="Griggs A."/>
            <person name="Gujja S."/>
            <person name="Heilman E."/>
            <person name="Heiman D."/>
            <person name="Howarth C."/>
            <person name="Larson L."/>
            <person name="Lui A."/>
            <person name="MacDonald P.J.P."/>
            <person name="Mehta T."/>
            <person name="Montmayeur A."/>
            <person name="Murphy C."/>
            <person name="Neiman D."/>
            <person name="Pearson M."/>
            <person name="Priest M."/>
            <person name="Roberts A."/>
            <person name="Saif S."/>
            <person name="Shea T."/>
            <person name="Shenoy N."/>
            <person name="Sisk P."/>
            <person name="Stolte C."/>
            <person name="Sykes S."/>
            <person name="White J."/>
            <person name="Yandava C."/>
            <person name="Wortman J."/>
            <person name="Nusbaum C."/>
            <person name="Birren B."/>
        </authorList>
    </citation>
    <scope>NUCLEOTIDE SEQUENCE</scope>
    <source>
        <strain evidence="2">P1A1 Lamole</strain>
    </source>
</reference>
<accession>U5H270</accession>